<dbReference type="InterPro" id="IPR039365">
    <property type="entry name" value="IS701-like"/>
</dbReference>
<keyword evidence="3" id="KW-1185">Reference proteome</keyword>
<dbReference type="PANTHER" id="PTHR33627:SF1">
    <property type="entry name" value="TRANSPOSASE"/>
    <property type="match status" value="1"/>
</dbReference>
<gene>
    <name evidence="2" type="ORF">ElP_49370</name>
</gene>
<evidence type="ECO:0000313" key="2">
    <source>
        <dbReference type="EMBL" id="QDV37005.1"/>
    </source>
</evidence>
<dbReference type="AlphaFoldDB" id="A0A518H867"/>
<dbReference type="EMBL" id="CP036426">
    <property type="protein sequence ID" value="QDV37005.1"/>
    <property type="molecule type" value="Genomic_DNA"/>
</dbReference>
<dbReference type="Pfam" id="PF13546">
    <property type="entry name" value="DDE_5"/>
    <property type="match status" value="1"/>
</dbReference>
<proteinExistence type="predicted"/>
<dbReference type="InterPro" id="IPR038721">
    <property type="entry name" value="IS701-like_DDE_dom"/>
</dbReference>
<evidence type="ECO:0000259" key="1">
    <source>
        <dbReference type="Pfam" id="PF13546"/>
    </source>
</evidence>
<dbReference type="KEGG" id="tpla:ElP_49370"/>
<dbReference type="PANTHER" id="PTHR33627">
    <property type="entry name" value="TRANSPOSASE"/>
    <property type="match status" value="1"/>
</dbReference>
<protein>
    <recommendedName>
        <fullName evidence="1">Transposase IS701-like DDE domain-containing protein</fullName>
    </recommendedName>
</protein>
<reference evidence="2 3" key="1">
    <citation type="submission" date="2019-02" db="EMBL/GenBank/DDBJ databases">
        <title>Deep-cultivation of Planctomycetes and their phenomic and genomic characterization uncovers novel biology.</title>
        <authorList>
            <person name="Wiegand S."/>
            <person name="Jogler M."/>
            <person name="Boedeker C."/>
            <person name="Pinto D."/>
            <person name="Vollmers J."/>
            <person name="Rivas-Marin E."/>
            <person name="Kohn T."/>
            <person name="Peeters S.H."/>
            <person name="Heuer A."/>
            <person name="Rast P."/>
            <person name="Oberbeckmann S."/>
            <person name="Bunk B."/>
            <person name="Jeske O."/>
            <person name="Meyerdierks A."/>
            <person name="Storesund J.E."/>
            <person name="Kallscheuer N."/>
            <person name="Luecker S."/>
            <person name="Lage O.M."/>
            <person name="Pohl T."/>
            <person name="Merkel B.J."/>
            <person name="Hornburger P."/>
            <person name="Mueller R.-W."/>
            <person name="Bruemmer F."/>
            <person name="Labrenz M."/>
            <person name="Spormann A.M."/>
            <person name="Op den Camp H."/>
            <person name="Overmann J."/>
            <person name="Amann R."/>
            <person name="Jetten M.S.M."/>
            <person name="Mascher T."/>
            <person name="Medema M.H."/>
            <person name="Devos D.P."/>
            <person name="Kaster A.-K."/>
            <person name="Ovreas L."/>
            <person name="Rohde M."/>
            <person name="Galperin M.Y."/>
            <person name="Jogler C."/>
        </authorList>
    </citation>
    <scope>NUCLEOTIDE SEQUENCE [LARGE SCALE GENOMIC DNA]</scope>
    <source>
        <strain evidence="2 3">ElP</strain>
    </source>
</reference>
<organism evidence="2 3">
    <name type="scientific">Tautonia plasticadhaerens</name>
    <dbReference type="NCBI Taxonomy" id="2527974"/>
    <lineage>
        <taxon>Bacteria</taxon>
        <taxon>Pseudomonadati</taxon>
        <taxon>Planctomycetota</taxon>
        <taxon>Planctomycetia</taxon>
        <taxon>Isosphaerales</taxon>
        <taxon>Isosphaeraceae</taxon>
        <taxon>Tautonia</taxon>
    </lineage>
</organism>
<accession>A0A518H867</accession>
<sequence length="153" mass="16962">MNRTNTPELAPDVLDRLADHAAGFRDDFNRPRQAAWCGVYLRGLITDGDRKSAEPMAARVPLPEDLEVSDSDQALQQFLGQSTWDERAVLRRYRATMAAKFADPAGIFVIDDTTFPKQGEHSVGVQRQYCGAPCKKANCQCAVSVHYVAPRGH</sequence>
<dbReference type="OrthoDB" id="5525203at2"/>
<evidence type="ECO:0000313" key="3">
    <source>
        <dbReference type="Proteomes" id="UP000317835"/>
    </source>
</evidence>
<feature type="domain" description="Transposase IS701-like DDE" evidence="1">
    <location>
        <begin position="24"/>
        <end position="148"/>
    </location>
</feature>
<dbReference type="Proteomes" id="UP000317835">
    <property type="component" value="Chromosome"/>
</dbReference>
<name>A0A518H867_9BACT</name>